<reference evidence="2 3" key="1">
    <citation type="submission" date="2018-06" db="EMBL/GenBank/DDBJ databases">
        <title>The Genome of Cuscuta australis (Dodder) Provides Insight into the Evolution of Plant Parasitism.</title>
        <authorList>
            <person name="Liu H."/>
        </authorList>
    </citation>
    <scope>NUCLEOTIDE SEQUENCE [LARGE SCALE GENOMIC DNA]</scope>
    <source>
        <strain evidence="3">cv. Yunnan</strain>
        <tissue evidence="2">Vines</tissue>
    </source>
</reference>
<organism evidence="2 3">
    <name type="scientific">Cuscuta australis</name>
    <dbReference type="NCBI Taxonomy" id="267555"/>
    <lineage>
        <taxon>Eukaryota</taxon>
        <taxon>Viridiplantae</taxon>
        <taxon>Streptophyta</taxon>
        <taxon>Embryophyta</taxon>
        <taxon>Tracheophyta</taxon>
        <taxon>Spermatophyta</taxon>
        <taxon>Magnoliopsida</taxon>
        <taxon>eudicotyledons</taxon>
        <taxon>Gunneridae</taxon>
        <taxon>Pentapetalae</taxon>
        <taxon>asterids</taxon>
        <taxon>lamiids</taxon>
        <taxon>Solanales</taxon>
        <taxon>Convolvulaceae</taxon>
        <taxon>Cuscuteae</taxon>
        <taxon>Cuscuta</taxon>
        <taxon>Cuscuta subgen. Grammica</taxon>
        <taxon>Cuscuta sect. Cleistogrammica</taxon>
    </lineage>
</organism>
<dbReference type="PANTHER" id="PTHR34572">
    <property type="entry name" value="GOLGIN FAMILY A PROTEIN"/>
    <property type="match status" value="1"/>
</dbReference>
<feature type="compositionally biased region" description="Polar residues" evidence="1">
    <location>
        <begin position="200"/>
        <end position="212"/>
    </location>
</feature>
<feature type="region of interest" description="Disordered" evidence="1">
    <location>
        <begin position="36"/>
        <end position="212"/>
    </location>
</feature>
<evidence type="ECO:0000313" key="3">
    <source>
        <dbReference type="Proteomes" id="UP000249390"/>
    </source>
</evidence>
<sequence>MEGVGARFGRISSRYGPTTVFTGRVRKWRKKWVRVIPPSSGNNNNSNNAHHRSAPTSEVNEINGSRLSLLKWTPITPSQNNASANGGAGDENGTSDGSAKPDVVNEEPPKRRFKYIPIAVLEEQKSESIEIAEDETNVIESDTDANKTTRADGLEENPDINDVPMQESQEATEQQDLNESAFGLSLDLNAQDGEDDPDSKTNQPKDVNFLNS</sequence>
<feature type="compositionally biased region" description="Polar residues" evidence="1">
    <location>
        <begin position="54"/>
        <end position="66"/>
    </location>
</feature>
<evidence type="ECO:0000256" key="1">
    <source>
        <dbReference type="SAM" id="MobiDB-lite"/>
    </source>
</evidence>
<dbReference type="AlphaFoldDB" id="A0A328DGQ1"/>
<proteinExistence type="predicted"/>
<feature type="compositionally biased region" description="Acidic residues" evidence="1">
    <location>
        <begin position="130"/>
        <end position="143"/>
    </location>
</feature>
<feature type="compositionally biased region" description="Low complexity" evidence="1">
    <location>
        <begin position="39"/>
        <end position="48"/>
    </location>
</feature>
<dbReference type="Proteomes" id="UP000249390">
    <property type="component" value="Unassembled WGS sequence"/>
</dbReference>
<keyword evidence="3" id="KW-1185">Reference proteome</keyword>
<feature type="compositionally biased region" description="Basic and acidic residues" evidence="1">
    <location>
        <begin position="144"/>
        <end position="153"/>
    </location>
</feature>
<dbReference type="PANTHER" id="PTHR34572:SF1">
    <property type="entry name" value="GOLGIN FAMILY A PROTEIN"/>
    <property type="match status" value="1"/>
</dbReference>
<gene>
    <name evidence="2" type="ORF">DM860_003656</name>
</gene>
<feature type="compositionally biased region" description="Polar residues" evidence="1">
    <location>
        <begin position="166"/>
        <end position="178"/>
    </location>
</feature>
<name>A0A328DGQ1_9ASTE</name>
<accession>A0A328DGQ1</accession>
<protein>
    <submittedName>
        <fullName evidence="2">Uncharacterized protein</fullName>
    </submittedName>
</protein>
<evidence type="ECO:0000313" key="2">
    <source>
        <dbReference type="EMBL" id="RAL44897.1"/>
    </source>
</evidence>
<dbReference type="EMBL" id="NQVE01000142">
    <property type="protein sequence ID" value="RAL44897.1"/>
    <property type="molecule type" value="Genomic_DNA"/>
</dbReference>
<feature type="compositionally biased region" description="Polar residues" evidence="1">
    <location>
        <begin position="75"/>
        <end position="84"/>
    </location>
</feature>
<comment type="caution">
    <text evidence="2">The sequence shown here is derived from an EMBL/GenBank/DDBJ whole genome shotgun (WGS) entry which is preliminary data.</text>
</comment>